<dbReference type="Pfam" id="PF14403">
    <property type="entry name" value="CP_ATPgrasp_2"/>
    <property type="match status" value="1"/>
</dbReference>
<dbReference type="EMBL" id="BPQP01000036">
    <property type="protein sequence ID" value="GJD95443.1"/>
    <property type="molecule type" value="Genomic_DNA"/>
</dbReference>
<dbReference type="Proteomes" id="UP001055125">
    <property type="component" value="Unassembled WGS sequence"/>
</dbReference>
<accession>A0ABQ4RZ48</accession>
<evidence type="ECO:0000259" key="2">
    <source>
        <dbReference type="Pfam" id="PF14403"/>
    </source>
</evidence>
<dbReference type="PANTHER" id="PTHR34595">
    <property type="entry name" value="BLR5612 PROTEIN"/>
    <property type="match status" value="1"/>
</dbReference>
<dbReference type="RefSeq" id="WP_238244583.1">
    <property type="nucleotide sequence ID" value="NZ_BPQP01000036.1"/>
</dbReference>
<gene>
    <name evidence="3" type="ORF">OCOJLMKI_2655</name>
</gene>
<dbReference type="Pfam" id="PF04168">
    <property type="entry name" value="Alpha-E"/>
    <property type="match status" value="1"/>
</dbReference>
<reference evidence="3" key="1">
    <citation type="journal article" date="2021" name="Front. Microbiol.">
        <title>Comprehensive Comparative Genomics and Phenotyping of Methylobacterium Species.</title>
        <authorList>
            <person name="Alessa O."/>
            <person name="Ogura Y."/>
            <person name="Fujitani Y."/>
            <person name="Takami H."/>
            <person name="Hayashi T."/>
            <person name="Sahin N."/>
            <person name="Tani A."/>
        </authorList>
    </citation>
    <scope>NUCLEOTIDE SEQUENCE</scope>
    <source>
        <strain evidence="3">DSM 19015</strain>
    </source>
</reference>
<proteinExistence type="predicted"/>
<dbReference type="InterPro" id="IPR051680">
    <property type="entry name" value="ATP-dep_Glu-Cys_Ligase-2"/>
</dbReference>
<sequence>MNFVAAARTGRPSEGRAERLARWSEGYQPQPGVPDEFMGSDGRARGAWPRFLDRLGDLDEAEIAARFASAERHIRDTGISYRIYGDQREHAWPLGSLPLVIDGEEWERLSAGIIQRAGLMEAILGDVYGPSELVARGLLPAGLVAGSPEFMRPLHGIRPPGGRWLRLYAADIGRGPDGRWRVLADRTQAPSGPGFALENRLVLGRAFPDLYADLHVERLAAFFQAFRDGLIAGARRSDPRICLLTSGPFSSTYVEQAALARYLGLLLVEGDDLVMQDGVLHVRTVSGLKRADVLWRRIDSDFVDPLELNPTSRLGVPGMIEALRNGSLVVGNMPGSGILESGALAAYLPGIARHLLGSELELGGPKTWWCGDPDSLAHVRDHLDGLALRPVATPRKGMARDAIMGPQTIGAERDRVLAALGDRPFDYVAQESSPLSTTPGWDRTEDGLRLVPRPFALRVFAAATPDGWRVMPGGFCRISERPDVEPVEMRAGIKSADVWILSDRPVEPVSLLQPGGPRVRRIAGHLPSRAADNLFWFGRYVERAEAVIRLTIAHLGHVGDAVVADVAGDTKAPTALRIRALLDKWHAVSAPDLSTAALAREALSSRALYGSALSHSLAARNNATSLRERLSGEAWRVLTDLRELLDLDEGQNGSAAQEMAEAQLLGLAERALSHIAALSGLAGENMNRTVGWHFVDLGRRIERAINTCTFAVTFAGDAASAEDLAVMLSLCDSHISYGARYLHGVALDPVRDMVLLDPYNPRSVAFQIEAITRHLADLPALRVDGIPEPHRRHALQLASAFSTGEPAAFDGAALARFENALESLADAIAGRYFPNGPHALRPEKLVGLA</sequence>
<protein>
    <recommendedName>
        <fullName evidence="5">DUF403 domain-containing protein</fullName>
    </recommendedName>
</protein>
<evidence type="ECO:0000313" key="4">
    <source>
        <dbReference type="Proteomes" id="UP001055125"/>
    </source>
</evidence>
<organism evidence="3 4">
    <name type="scientific">Methylobacterium iners</name>
    <dbReference type="NCBI Taxonomy" id="418707"/>
    <lineage>
        <taxon>Bacteria</taxon>
        <taxon>Pseudomonadati</taxon>
        <taxon>Pseudomonadota</taxon>
        <taxon>Alphaproteobacteria</taxon>
        <taxon>Hyphomicrobiales</taxon>
        <taxon>Methylobacteriaceae</taxon>
        <taxon>Methylobacterium</taxon>
    </lineage>
</organism>
<feature type="domain" description="DUF403" evidence="1">
    <location>
        <begin position="526"/>
        <end position="833"/>
    </location>
</feature>
<reference evidence="3" key="2">
    <citation type="submission" date="2021-08" db="EMBL/GenBank/DDBJ databases">
        <authorList>
            <person name="Tani A."/>
            <person name="Ola A."/>
            <person name="Ogura Y."/>
            <person name="Katsura K."/>
            <person name="Hayashi T."/>
        </authorList>
    </citation>
    <scope>NUCLEOTIDE SEQUENCE</scope>
    <source>
        <strain evidence="3">DSM 19015</strain>
    </source>
</reference>
<comment type="caution">
    <text evidence="3">The sequence shown here is derived from an EMBL/GenBank/DDBJ whole genome shotgun (WGS) entry which is preliminary data.</text>
</comment>
<dbReference type="Gene3D" id="3.40.50.11290">
    <property type="match status" value="1"/>
</dbReference>
<dbReference type="SUPFAM" id="SSF56059">
    <property type="entry name" value="Glutathione synthetase ATP-binding domain-like"/>
    <property type="match status" value="1"/>
</dbReference>
<name>A0ABQ4RZ48_9HYPH</name>
<keyword evidence="4" id="KW-1185">Reference proteome</keyword>
<dbReference type="PANTHER" id="PTHR34595:SF2">
    <property type="entry name" value="BLR2978 PROTEIN"/>
    <property type="match status" value="1"/>
</dbReference>
<dbReference type="InterPro" id="IPR025841">
    <property type="entry name" value="CP_ATPgrasp_2"/>
</dbReference>
<evidence type="ECO:0008006" key="5">
    <source>
        <dbReference type="Google" id="ProtNLM"/>
    </source>
</evidence>
<evidence type="ECO:0000313" key="3">
    <source>
        <dbReference type="EMBL" id="GJD95443.1"/>
    </source>
</evidence>
<dbReference type="Gene3D" id="3.30.1490.270">
    <property type="match status" value="1"/>
</dbReference>
<feature type="domain" description="Circularly permuted ATP-grasp type 2" evidence="2">
    <location>
        <begin position="98"/>
        <end position="478"/>
    </location>
</feature>
<evidence type="ECO:0000259" key="1">
    <source>
        <dbReference type="Pfam" id="PF04168"/>
    </source>
</evidence>
<dbReference type="InterPro" id="IPR007296">
    <property type="entry name" value="DUF403"/>
</dbReference>